<accession>A0A9W4XBL7</accession>
<organism evidence="1 2">
    <name type="scientific">Funneliformis geosporum</name>
    <dbReference type="NCBI Taxonomy" id="1117311"/>
    <lineage>
        <taxon>Eukaryota</taxon>
        <taxon>Fungi</taxon>
        <taxon>Fungi incertae sedis</taxon>
        <taxon>Mucoromycota</taxon>
        <taxon>Glomeromycotina</taxon>
        <taxon>Glomeromycetes</taxon>
        <taxon>Glomerales</taxon>
        <taxon>Glomeraceae</taxon>
        <taxon>Funneliformis</taxon>
    </lineage>
</organism>
<evidence type="ECO:0000313" key="1">
    <source>
        <dbReference type="EMBL" id="CAI2199859.1"/>
    </source>
</evidence>
<evidence type="ECO:0000313" key="2">
    <source>
        <dbReference type="Proteomes" id="UP001153678"/>
    </source>
</evidence>
<reference evidence="1" key="1">
    <citation type="submission" date="2022-08" db="EMBL/GenBank/DDBJ databases">
        <authorList>
            <person name="Kallberg Y."/>
            <person name="Tangrot J."/>
            <person name="Rosling A."/>
        </authorList>
    </citation>
    <scope>NUCLEOTIDE SEQUENCE</scope>
    <source>
        <strain evidence="1">Wild A</strain>
    </source>
</reference>
<proteinExistence type="predicted"/>
<gene>
    <name evidence="1" type="ORF">FWILDA_LOCUS19282</name>
</gene>
<dbReference type="AlphaFoldDB" id="A0A9W4XBL7"/>
<dbReference type="EMBL" id="CAMKVN010022535">
    <property type="protein sequence ID" value="CAI2199859.1"/>
    <property type="molecule type" value="Genomic_DNA"/>
</dbReference>
<sequence length="168" mass="19084">MVMQVFKVLLSEWLNDFVVSNNVNILNGEGQFGTRGKDASLRSLYQHHLSPTQHERSSTHKMTSIISPVTHSSTPWAKMILKSSSLREIQEMEPPNESCCVYGYYSFHRMISKEKSTPSNSSYEIIGPNFARLLLSTSPVVSTLAWKFNNSAPKKNALEKFRKKKEEA</sequence>
<name>A0A9W4XBL7_9GLOM</name>
<comment type="caution">
    <text evidence="1">The sequence shown here is derived from an EMBL/GenBank/DDBJ whole genome shotgun (WGS) entry which is preliminary data.</text>
</comment>
<protein>
    <submittedName>
        <fullName evidence="1">15557_t:CDS:1</fullName>
    </submittedName>
</protein>
<dbReference type="Proteomes" id="UP001153678">
    <property type="component" value="Unassembled WGS sequence"/>
</dbReference>
<keyword evidence="2" id="KW-1185">Reference proteome</keyword>